<accession>A0ABS4XDE7</accession>
<reference evidence="2 3" key="1">
    <citation type="submission" date="2021-03" db="EMBL/GenBank/DDBJ databases">
        <title>Sequencing the genomes of 1000 actinobacteria strains.</title>
        <authorList>
            <person name="Klenk H.-P."/>
        </authorList>
    </citation>
    <scope>NUCLEOTIDE SEQUENCE [LARGE SCALE GENOMIC DNA]</scope>
    <source>
        <strain evidence="2 3">DSM 15797</strain>
    </source>
</reference>
<keyword evidence="3" id="KW-1185">Reference proteome</keyword>
<evidence type="ECO:0008006" key="4">
    <source>
        <dbReference type="Google" id="ProtNLM"/>
    </source>
</evidence>
<sequence>MKDYPGGTRLYLRADPLDPELTALLFDAEGHRVAAFPPPTPPRNQVASPDARHRAQCENRIKTLKNGGLEEL</sequence>
<dbReference type="EMBL" id="JAGIOF010000001">
    <property type="protein sequence ID" value="MBP2386243.1"/>
    <property type="molecule type" value="Genomic_DNA"/>
</dbReference>
<evidence type="ECO:0000313" key="3">
    <source>
        <dbReference type="Proteomes" id="UP001296993"/>
    </source>
</evidence>
<feature type="region of interest" description="Disordered" evidence="1">
    <location>
        <begin position="34"/>
        <end position="54"/>
    </location>
</feature>
<protein>
    <recommendedName>
        <fullName evidence="4">Transposase</fullName>
    </recommendedName>
</protein>
<proteinExistence type="predicted"/>
<comment type="caution">
    <text evidence="2">The sequence shown here is derived from an EMBL/GenBank/DDBJ whole genome shotgun (WGS) entry which is preliminary data.</text>
</comment>
<dbReference type="Proteomes" id="UP001296993">
    <property type="component" value="Unassembled WGS sequence"/>
</dbReference>
<organism evidence="2 3">
    <name type="scientific">Paeniglutamicibacter kerguelensis</name>
    <dbReference type="NCBI Taxonomy" id="254788"/>
    <lineage>
        <taxon>Bacteria</taxon>
        <taxon>Bacillati</taxon>
        <taxon>Actinomycetota</taxon>
        <taxon>Actinomycetes</taxon>
        <taxon>Micrococcales</taxon>
        <taxon>Micrococcaceae</taxon>
        <taxon>Paeniglutamicibacter</taxon>
    </lineage>
</organism>
<evidence type="ECO:0000256" key="1">
    <source>
        <dbReference type="SAM" id="MobiDB-lite"/>
    </source>
</evidence>
<name>A0ABS4XDE7_9MICC</name>
<evidence type="ECO:0000313" key="2">
    <source>
        <dbReference type="EMBL" id="MBP2386243.1"/>
    </source>
</evidence>
<gene>
    <name evidence="2" type="ORF">JOF47_001754</name>
</gene>